<feature type="compositionally biased region" description="Basic and acidic residues" evidence="1">
    <location>
        <begin position="78"/>
        <end position="87"/>
    </location>
</feature>
<organism evidence="2 3">
    <name type="scientific">Mobilicoccus caccae</name>
    <dbReference type="NCBI Taxonomy" id="1859295"/>
    <lineage>
        <taxon>Bacteria</taxon>
        <taxon>Bacillati</taxon>
        <taxon>Actinomycetota</taxon>
        <taxon>Actinomycetes</taxon>
        <taxon>Micrococcales</taxon>
        <taxon>Dermatophilaceae</taxon>
        <taxon>Mobilicoccus</taxon>
    </lineage>
</organism>
<proteinExistence type="predicted"/>
<feature type="region of interest" description="Disordered" evidence="1">
    <location>
        <begin position="1"/>
        <end position="59"/>
    </location>
</feature>
<evidence type="ECO:0000256" key="1">
    <source>
        <dbReference type="SAM" id="MobiDB-lite"/>
    </source>
</evidence>
<evidence type="ECO:0000313" key="3">
    <source>
        <dbReference type="Proteomes" id="UP001157126"/>
    </source>
</evidence>
<name>A0ABQ6IPX6_9MICO</name>
<evidence type="ECO:0008006" key="4">
    <source>
        <dbReference type="Google" id="ProtNLM"/>
    </source>
</evidence>
<sequence length="112" mass="11637">MRFDDILRRGQQYLRTEKGQATGRKVAGAARDAARRGQEYLGSEQGRATGHKVTDGALGAARRVAPKQAAKLDGLGRAAHDFIDKQGRPGGGASGAAGTGGPDTPIRPTDGR</sequence>
<dbReference type="EMBL" id="BSUO01000001">
    <property type="protein sequence ID" value="GMA39968.1"/>
    <property type="molecule type" value="Genomic_DNA"/>
</dbReference>
<protein>
    <recommendedName>
        <fullName evidence="4">MT0933-like antitoxin protein</fullName>
    </recommendedName>
</protein>
<feature type="region of interest" description="Disordered" evidence="1">
    <location>
        <begin position="74"/>
        <end position="112"/>
    </location>
</feature>
<comment type="caution">
    <text evidence="2">The sequence shown here is derived from an EMBL/GenBank/DDBJ whole genome shotgun (WGS) entry which is preliminary data.</text>
</comment>
<reference evidence="3" key="1">
    <citation type="journal article" date="2019" name="Int. J. Syst. Evol. Microbiol.">
        <title>The Global Catalogue of Microorganisms (GCM) 10K type strain sequencing project: providing services to taxonomists for standard genome sequencing and annotation.</title>
        <authorList>
            <consortium name="The Broad Institute Genomics Platform"/>
            <consortium name="The Broad Institute Genome Sequencing Center for Infectious Disease"/>
            <person name="Wu L."/>
            <person name="Ma J."/>
        </authorList>
    </citation>
    <scope>NUCLEOTIDE SEQUENCE [LARGE SCALE GENOMIC DNA]</scope>
    <source>
        <strain evidence="3">NBRC 113072</strain>
    </source>
</reference>
<evidence type="ECO:0000313" key="2">
    <source>
        <dbReference type="EMBL" id="GMA39968.1"/>
    </source>
</evidence>
<dbReference type="Proteomes" id="UP001157126">
    <property type="component" value="Unassembled WGS sequence"/>
</dbReference>
<feature type="compositionally biased region" description="Gly residues" evidence="1">
    <location>
        <begin position="88"/>
        <end position="101"/>
    </location>
</feature>
<gene>
    <name evidence="2" type="ORF">GCM10025883_20130</name>
</gene>
<dbReference type="RefSeq" id="WP_284303755.1">
    <property type="nucleotide sequence ID" value="NZ_BSUO01000001.1"/>
</dbReference>
<accession>A0ABQ6IPX6</accession>
<keyword evidence="3" id="KW-1185">Reference proteome</keyword>